<evidence type="ECO:0000259" key="10">
    <source>
        <dbReference type="PROSITE" id="PS51910"/>
    </source>
</evidence>
<evidence type="ECO:0000256" key="7">
    <source>
        <dbReference type="RuleBase" id="RU000489"/>
    </source>
</evidence>
<evidence type="ECO:0000256" key="1">
    <source>
        <dbReference type="ARBA" id="ARBA00000822"/>
    </source>
</evidence>
<dbReference type="InterPro" id="IPR029070">
    <property type="entry name" value="Chitinase_insertion_sf"/>
</dbReference>
<keyword evidence="9" id="KW-0732">Signal</keyword>
<proteinExistence type="inferred from homology"/>
<dbReference type="Gene3D" id="3.20.20.80">
    <property type="entry name" value="Glycosidases"/>
    <property type="match status" value="1"/>
</dbReference>
<dbReference type="EMBL" id="PJQM01001425">
    <property type="protein sequence ID" value="RCI02367.1"/>
    <property type="molecule type" value="Genomic_DNA"/>
</dbReference>
<evidence type="ECO:0000313" key="11">
    <source>
        <dbReference type="EMBL" id="RCI02367.1"/>
    </source>
</evidence>
<feature type="chain" id="PRO_5016925283" description="GH18 domain-containing protein" evidence="9">
    <location>
        <begin position="17"/>
        <end position="396"/>
    </location>
</feature>
<dbReference type="SUPFAM" id="SSF54556">
    <property type="entry name" value="Chitinase insertion domain"/>
    <property type="match status" value="1"/>
</dbReference>
<dbReference type="InterPro" id="IPR001223">
    <property type="entry name" value="Glyco_hydro18_cat"/>
</dbReference>
<keyword evidence="2 7" id="KW-0378">Hydrolase</keyword>
<dbReference type="PANTHER" id="PTHR11177">
    <property type="entry name" value="CHITINASE"/>
    <property type="match status" value="1"/>
</dbReference>
<comment type="similarity">
    <text evidence="8">Belongs to the glycosyl hydrolase 18 family.</text>
</comment>
<feature type="signal peptide" evidence="9">
    <location>
        <begin position="1"/>
        <end position="16"/>
    </location>
</feature>
<dbReference type="Gene3D" id="3.10.50.10">
    <property type="match status" value="1"/>
</dbReference>
<dbReference type="SMART" id="SM00636">
    <property type="entry name" value="Glyco_18"/>
    <property type="match status" value="1"/>
</dbReference>
<dbReference type="GO" id="GO:0000272">
    <property type="term" value="P:polysaccharide catabolic process"/>
    <property type="evidence" value="ECO:0007669"/>
    <property type="project" value="UniProtKB-KW"/>
</dbReference>
<dbReference type="GO" id="GO:0005576">
    <property type="term" value="C:extracellular region"/>
    <property type="evidence" value="ECO:0007669"/>
    <property type="project" value="TreeGrafter"/>
</dbReference>
<evidence type="ECO:0000256" key="6">
    <source>
        <dbReference type="ARBA" id="ARBA00023326"/>
    </source>
</evidence>
<sequence length="396" mass="44746">MRLYLLLLIFFSLVCASTTKKTYGKHRLVSYVVDWEIPKSINWSLMDHVVYAFAEPDVHGNLKEITSSSLKSFTKTAHQHHVGVSISVGGWSGSRYLSSLVKTEAKRKTFVNNIVKLVAEYNLDGVNLDWEYPNDPNGMSCNQRDKKDTANYLLFIKHLRKELDAKYPKIHKIITLAVTTRPFNDEKGHSIKKLDQDWSKTVDTFYVMAYDISGSWMVQAGPNAPLKPASARYYETSVTQAITAWYNAGIPKTKLTLGVPFYGTVLKTQSKVHAAGLYVKLANNNAIKGDKYDEYAADPCPGAAKSYTGGYQWRSIHVNGIQSNKNGWKTYWDSRSVTPYAFHANDKKFLTFDNVKSLQAKVNYVKSQKLGGAMIWSLEMDDSSHTLLRSLQSVRH</sequence>
<dbReference type="GO" id="GO:0008061">
    <property type="term" value="F:chitin binding"/>
    <property type="evidence" value="ECO:0007669"/>
    <property type="project" value="InterPro"/>
</dbReference>
<evidence type="ECO:0000256" key="9">
    <source>
        <dbReference type="SAM" id="SignalP"/>
    </source>
</evidence>
<keyword evidence="3" id="KW-0146">Chitin degradation</keyword>
<evidence type="ECO:0000256" key="4">
    <source>
        <dbReference type="ARBA" id="ARBA00023277"/>
    </source>
</evidence>
<dbReference type="Pfam" id="PF00704">
    <property type="entry name" value="Glyco_hydro_18"/>
    <property type="match status" value="1"/>
</dbReference>
<evidence type="ECO:0000256" key="5">
    <source>
        <dbReference type="ARBA" id="ARBA00023295"/>
    </source>
</evidence>
<keyword evidence="6" id="KW-0624">Polysaccharide degradation</keyword>
<dbReference type="PROSITE" id="PS51910">
    <property type="entry name" value="GH18_2"/>
    <property type="match status" value="1"/>
</dbReference>
<keyword evidence="4" id="KW-0119">Carbohydrate metabolism</keyword>
<dbReference type="OrthoDB" id="448446at2759"/>
<dbReference type="GO" id="GO:0008843">
    <property type="term" value="F:endochitinase activity"/>
    <property type="evidence" value="ECO:0007669"/>
    <property type="project" value="UniProtKB-EC"/>
</dbReference>
<comment type="caution">
    <text evidence="11">The sequence shown here is derived from an EMBL/GenBank/DDBJ whole genome shotgun (WGS) entry which is preliminary data.</text>
</comment>
<keyword evidence="5 7" id="KW-0326">Glycosidase</keyword>
<dbReference type="GO" id="GO:0006032">
    <property type="term" value="P:chitin catabolic process"/>
    <property type="evidence" value="ECO:0007669"/>
    <property type="project" value="UniProtKB-KW"/>
</dbReference>
<dbReference type="InterPro" id="IPR017853">
    <property type="entry name" value="GH"/>
</dbReference>
<name>A0A367KJM0_RHIST</name>
<reference evidence="11 12" key="1">
    <citation type="journal article" date="2018" name="G3 (Bethesda)">
        <title>Phylogenetic and Phylogenomic Definition of Rhizopus Species.</title>
        <authorList>
            <person name="Gryganskyi A.P."/>
            <person name="Golan J."/>
            <person name="Dolatabadi S."/>
            <person name="Mondo S."/>
            <person name="Robb S."/>
            <person name="Idnurm A."/>
            <person name="Muszewska A."/>
            <person name="Steczkiewicz K."/>
            <person name="Masonjones S."/>
            <person name="Liao H.L."/>
            <person name="Gajdeczka M.T."/>
            <person name="Anike F."/>
            <person name="Vuek A."/>
            <person name="Anishchenko I.M."/>
            <person name="Voigt K."/>
            <person name="de Hoog G.S."/>
            <person name="Smith M.E."/>
            <person name="Heitman J."/>
            <person name="Vilgalys R."/>
            <person name="Stajich J.E."/>
        </authorList>
    </citation>
    <scope>NUCLEOTIDE SEQUENCE [LARGE SCALE GENOMIC DNA]</scope>
    <source>
        <strain evidence="11 12">LSU 92-RS-03</strain>
    </source>
</reference>
<comment type="catalytic activity">
    <reaction evidence="1">
        <text>Random endo-hydrolysis of N-acetyl-beta-D-glucosaminide (1-&gt;4)-beta-linkages in chitin and chitodextrins.</text>
        <dbReference type="EC" id="3.2.1.14"/>
    </reaction>
</comment>
<dbReference type="InterPro" id="IPR050314">
    <property type="entry name" value="Glycosyl_Hydrlase_18"/>
</dbReference>
<evidence type="ECO:0000313" key="12">
    <source>
        <dbReference type="Proteomes" id="UP000253551"/>
    </source>
</evidence>
<dbReference type="InterPro" id="IPR011583">
    <property type="entry name" value="Chitinase_II/V-like_cat"/>
</dbReference>
<organism evidence="11 12">
    <name type="scientific">Rhizopus stolonifer</name>
    <name type="common">Rhizopus nigricans</name>
    <dbReference type="NCBI Taxonomy" id="4846"/>
    <lineage>
        <taxon>Eukaryota</taxon>
        <taxon>Fungi</taxon>
        <taxon>Fungi incertae sedis</taxon>
        <taxon>Mucoromycota</taxon>
        <taxon>Mucoromycotina</taxon>
        <taxon>Mucoromycetes</taxon>
        <taxon>Mucorales</taxon>
        <taxon>Mucorineae</taxon>
        <taxon>Rhizopodaceae</taxon>
        <taxon>Rhizopus</taxon>
    </lineage>
</organism>
<dbReference type="InterPro" id="IPR001579">
    <property type="entry name" value="Glyco_hydro_18_chit_AS"/>
</dbReference>
<dbReference type="AlphaFoldDB" id="A0A367KJM0"/>
<protein>
    <recommendedName>
        <fullName evidence="10">GH18 domain-containing protein</fullName>
    </recommendedName>
</protein>
<dbReference type="PANTHER" id="PTHR11177:SF392">
    <property type="entry name" value="HAP41P"/>
    <property type="match status" value="1"/>
</dbReference>
<dbReference type="PROSITE" id="PS01095">
    <property type="entry name" value="GH18_1"/>
    <property type="match status" value="1"/>
</dbReference>
<feature type="domain" description="GH18" evidence="10">
    <location>
        <begin position="26"/>
        <end position="396"/>
    </location>
</feature>
<evidence type="ECO:0000256" key="3">
    <source>
        <dbReference type="ARBA" id="ARBA00023024"/>
    </source>
</evidence>
<dbReference type="STRING" id="4846.A0A367KJM0"/>
<keyword evidence="12" id="KW-1185">Reference proteome</keyword>
<accession>A0A367KJM0</accession>
<dbReference type="SUPFAM" id="SSF51445">
    <property type="entry name" value="(Trans)glycosidases"/>
    <property type="match status" value="1"/>
</dbReference>
<evidence type="ECO:0000256" key="8">
    <source>
        <dbReference type="RuleBase" id="RU004453"/>
    </source>
</evidence>
<evidence type="ECO:0000256" key="2">
    <source>
        <dbReference type="ARBA" id="ARBA00022801"/>
    </source>
</evidence>
<gene>
    <name evidence="11" type="ORF">CU098_003306</name>
</gene>
<dbReference type="Proteomes" id="UP000253551">
    <property type="component" value="Unassembled WGS sequence"/>
</dbReference>